<comment type="caution">
    <text evidence="6">The sequence shown here is derived from an EMBL/GenBank/DDBJ whole genome shotgun (WGS) entry which is preliminary data.</text>
</comment>
<evidence type="ECO:0000256" key="4">
    <source>
        <dbReference type="PROSITE-ProRule" id="PRU00335"/>
    </source>
</evidence>
<evidence type="ECO:0000259" key="5">
    <source>
        <dbReference type="PROSITE" id="PS50977"/>
    </source>
</evidence>
<evidence type="ECO:0000256" key="3">
    <source>
        <dbReference type="ARBA" id="ARBA00023163"/>
    </source>
</evidence>
<dbReference type="AlphaFoldDB" id="A0A7K0CXF8"/>
<name>A0A7K0CXF8_9NOCA</name>
<feature type="DNA-binding region" description="H-T-H motif" evidence="4">
    <location>
        <begin position="37"/>
        <end position="56"/>
    </location>
</feature>
<keyword evidence="3" id="KW-0804">Transcription</keyword>
<organism evidence="6 7">
    <name type="scientific">Nocardia macrotermitis</name>
    <dbReference type="NCBI Taxonomy" id="2585198"/>
    <lineage>
        <taxon>Bacteria</taxon>
        <taxon>Bacillati</taxon>
        <taxon>Actinomycetota</taxon>
        <taxon>Actinomycetes</taxon>
        <taxon>Mycobacteriales</taxon>
        <taxon>Nocardiaceae</taxon>
        <taxon>Nocardia</taxon>
    </lineage>
</organism>
<dbReference type="GO" id="GO:0003700">
    <property type="term" value="F:DNA-binding transcription factor activity"/>
    <property type="evidence" value="ECO:0007669"/>
    <property type="project" value="TreeGrafter"/>
</dbReference>
<evidence type="ECO:0000256" key="1">
    <source>
        <dbReference type="ARBA" id="ARBA00023015"/>
    </source>
</evidence>
<reference evidence="6 7" key="1">
    <citation type="submission" date="2019-10" db="EMBL/GenBank/DDBJ databases">
        <title>Nocardia macrotermitis sp. nov. and Nocardia aurantia sp. nov., isolated from the gut of fungus growing-termite Macrotermes natalensis.</title>
        <authorList>
            <person name="Benndorf R."/>
            <person name="Schwitalla J."/>
            <person name="Martin K."/>
            <person name="De Beer W."/>
            <person name="Kaster A.-K."/>
            <person name="Vollmers J."/>
            <person name="Poulsen M."/>
            <person name="Beemelmanns C."/>
        </authorList>
    </citation>
    <scope>NUCLEOTIDE SEQUENCE [LARGE SCALE GENOMIC DNA]</scope>
    <source>
        <strain evidence="6 7">RB20</strain>
    </source>
</reference>
<dbReference type="Gene3D" id="1.10.357.10">
    <property type="entry name" value="Tetracycline Repressor, domain 2"/>
    <property type="match status" value="1"/>
</dbReference>
<accession>A0A7K0CXF8</accession>
<dbReference type="RefSeq" id="WP_319944336.1">
    <property type="nucleotide sequence ID" value="NZ_WEGK01000001.1"/>
</dbReference>
<dbReference type="InterPro" id="IPR009057">
    <property type="entry name" value="Homeodomain-like_sf"/>
</dbReference>
<evidence type="ECO:0000313" key="6">
    <source>
        <dbReference type="EMBL" id="MQY17334.1"/>
    </source>
</evidence>
<dbReference type="Pfam" id="PF00440">
    <property type="entry name" value="TetR_N"/>
    <property type="match status" value="1"/>
</dbReference>
<dbReference type="PANTHER" id="PTHR30055:SF234">
    <property type="entry name" value="HTH-TYPE TRANSCRIPTIONAL REGULATOR BETI"/>
    <property type="match status" value="1"/>
</dbReference>
<dbReference type="PANTHER" id="PTHR30055">
    <property type="entry name" value="HTH-TYPE TRANSCRIPTIONAL REGULATOR RUTR"/>
    <property type="match status" value="1"/>
</dbReference>
<protein>
    <recommendedName>
        <fullName evidence="5">HTH tetR-type domain-containing protein</fullName>
    </recommendedName>
</protein>
<keyword evidence="7" id="KW-1185">Reference proteome</keyword>
<keyword evidence="2 4" id="KW-0238">DNA-binding</keyword>
<dbReference type="Proteomes" id="UP000438448">
    <property type="component" value="Unassembled WGS sequence"/>
</dbReference>
<feature type="domain" description="HTH tetR-type" evidence="5">
    <location>
        <begin position="15"/>
        <end position="74"/>
    </location>
</feature>
<dbReference type="InterPro" id="IPR050109">
    <property type="entry name" value="HTH-type_TetR-like_transc_reg"/>
</dbReference>
<dbReference type="SUPFAM" id="SSF46689">
    <property type="entry name" value="Homeodomain-like"/>
    <property type="match status" value="1"/>
</dbReference>
<sequence>MRTHGWAGATPASDEEAIARILRAAGEVIDGGEQELSILRVAERLGVTRQTVYRYFPGTDALLQATATNATGEFLDELAAALHGITDPADAVVEGIATTLERLHTHKRFGLLFAAPGDGRFAPEVTSEIALRTGRHILDRFDVDWTHLGWTDRDLDELAEHMLRTLQSFIIDPGHPPRSGSDLRAYLHRRVAPHATLPRDRTRS</sequence>
<dbReference type="InterPro" id="IPR001647">
    <property type="entry name" value="HTH_TetR"/>
</dbReference>
<dbReference type="PROSITE" id="PS50977">
    <property type="entry name" value="HTH_TETR_2"/>
    <property type="match status" value="1"/>
</dbReference>
<keyword evidence="1" id="KW-0805">Transcription regulation</keyword>
<evidence type="ECO:0000256" key="2">
    <source>
        <dbReference type="ARBA" id="ARBA00023125"/>
    </source>
</evidence>
<evidence type="ECO:0000313" key="7">
    <source>
        <dbReference type="Proteomes" id="UP000438448"/>
    </source>
</evidence>
<proteinExistence type="predicted"/>
<gene>
    <name evidence="6" type="ORF">NRB20_03970</name>
</gene>
<dbReference type="EMBL" id="WEGK01000001">
    <property type="protein sequence ID" value="MQY17334.1"/>
    <property type="molecule type" value="Genomic_DNA"/>
</dbReference>
<dbReference type="GO" id="GO:0000976">
    <property type="term" value="F:transcription cis-regulatory region binding"/>
    <property type="evidence" value="ECO:0007669"/>
    <property type="project" value="TreeGrafter"/>
</dbReference>